<organism evidence="2 3">
    <name type="scientific">Arcicella aquatica</name>
    <dbReference type="NCBI Taxonomy" id="217141"/>
    <lineage>
        <taxon>Bacteria</taxon>
        <taxon>Pseudomonadati</taxon>
        <taxon>Bacteroidota</taxon>
        <taxon>Cytophagia</taxon>
        <taxon>Cytophagales</taxon>
        <taxon>Flectobacillaceae</taxon>
        <taxon>Arcicella</taxon>
    </lineage>
</organism>
<proteinExistence type="predicted"/>
<feature type="coiled-coil region" evidence="1">
    <location>
        <begin position="17"/>
        <end position="44"/>
    </location>
</feature>
<protein>
    <recommendedName>
        <fullName evidence="4">J domain-containing protein</fullName>
    </recommendedName>
</protein>
<keyword evidence="1" id="KW-0175">Coiled coil</keyword>
<name>A0ABU5QTX5_9BACT</name>
<evidence type="ECO:0000313" key="3">
    <source>
        <dbReference type="Proteomes" id="UP001304671"/>
    </source>
</evidence>
<dbReference type="InterPro" id="IPR036869">
    <property type="entry name" value="J_dom_sf"/>
</dbReference>
<comment type="caution">
    <text evidence="2">The sequence shown here is derived from an EMBL/GenBank/DDBJ whole genome shotgun (WGS) entry which is preliminary data.</text>
</comment>
<reference evidence="2 3" key="1">
    <citation type="submission" date="2023-12" db="EMBL/GenBank/DDBJ databases">
        <title>Novel species of the genus Arcicella isolated from rivers.</title>
        <authorList>
            <person name="Lu H."/>
        </authorList>
    </citation>
    <scope>NUCLEOTIDE SEQUENCE [LARGE SCALE GENOMIC DNA]</scope>
    <source>
        <strain evidence="2 3">LMG 21963</strain>
    </source>
</reference>
<dbReference type="Proteomes" id="UP001304671">
    <property type="component" value="Unassembled WGS sequence"/>
</dbReference>
<evidence type="ECO:0000256" key="1">
    <source>
        <dbReference type="SAM" id="Coils"/>
    </source>
</evidence>
<evidence type="ECO:0008006" key="4">
    <source>
        <dbReference type="Google" id="ProtNLM"/>
    </source>
</evidence>
<evidence type="ECO:0000313" key="2">
    <source>
        <dbReference type="EMBL" id="MEA5260300.1"/>
    </source>
</evidence>
<dbReference type="RefSeq" id="WP_323252688.1">
    <property type="nucleotide sequence ID" value="NZ_JAYFUL010000050.1"/>
</dbReference>
<gene>
    <name evidence="2" type="ORF">VB264_21050</name>
</gene>
<keyword evidence="3" id="KW-1185">Reference proteome</keyword>
<accession>A0ABU5QTX5</accession>
<dbReference type="SUPFAM" id="SSF46565">
    <property type="entry name" value="Chaperone J-domain"/>
    <property type="match status" value="1"/>
</dbReference>
<dbReference type="EMBL" id="JAYFUL010000050">
    <property type="protein sequence ID" value="MEA5260300.1"/>
    <property type="molecule type" value="Genomic_DNA"/>
</dbReference>
<sequence length="372" mass="44397">MSTFNSLVLTQKKEKNLTKLQKQFNAYIIKINELKEQLIKNEEQLLVIHTRIKTEIIPLQQKVNDKVGELVYVFDKHYDDSYFKKKEKEKIKDYIMSKVEDLIEMAGKDEFKVLYEKYFDGESYDNAVVEDEILRKESLKEMVSSVFGIELDESEIDLNDPEQVQEFIDKKMDEQFTFRQTKKTEKPKSQKQIDKEEKIKQEAKNISKAARSIYTDLVKAFHPDREQDENERNRKTEIMKQITQAYEKDDLFELLRLKISLQNTDADSLKIADAELKYYNKILKEQVNELETRIWQQTYNALSPNGGYNMFAKFGGEPRVMKTRFTKEINHIKQSLKIMDENIANLKVKENMRAFLKNYQIQEEEYFWEWGE</sequence>
<dbReference type="Gene3D" id="1.10.287.110">
    <property type="entry name" value="DnaJ domain"/>
    <property type="match status" value="1"/>
</dbReference>